<protein>
    <recommendedName>
        <fullName evidence="6">GrpE protein homolog</fullName>
    </recommendedName>
</protein>
<dbReference type="Gene3D" id="1.10.10.10">
    <property type="entry name" value="Winged helix-like DNA-binding domain superfamily/Winged helix DNA-binding domain"/>
    <property type="match status" value="1"/>
</dbReference>
<dbReference type="InterPro" id="IPR021153">
    <property type="entry name" value="HrcA_C"/>
</dbReference>
<proteinExistence type="inferred from homology"/>
<keyword evidence="11" id="KW-1185">Reference proteome</keyword>
<dbReference type="PANTHER" id="PTHR34824">
    <property type="entry name" value="HEAT-INDUCIBLE TRANSCRIPTION REPRESSOR HRCA"/>
    <property type="match status" value="1"/>
</dbReference>
<comment type="caution">
    <text evidence="10">The sequence shown here is derived from an EMBL/GenBank/DDBJ whole genome shotgun (WGS) entry which is preliminary data.</text>
</comment>
<feature type="region of interest" description="Disordered" evidence="8">
    <location>
        <begin position="402"/>
        <end position="421"/>
    </location>
</feature>
<dbReference type="InterPro" id="IPR009012">
    <property type="entry name" value="GrpE_head"/>
</dbReference>
<comment type="function">
    <text evidence="6">Essential component of the PAM complex, a complex required for the translocation of transit peptide-containing proteins from the inner membrane into the mitochondrial matrix in an ATP-dependent manner.</text>
</comment>
<evidence type="ECO:0000256" key="1">
    <source>
        <dbReference type="ARBA" id="ARBA00009054"/>
    </source>
</evidence>
<dbReference type="InterPro" id="IPR000740">
    <property type="entry name" value="GrpE"/>
</dbReference>
<dbReference type="NCBIfam" id="NF010739">
    <property type="entry name" value="PRK14141.1"/>
    <property type="match status" value="1"/>
</dbReference>
<gene>
    <name evidence="10" type="ORF">SCF082_LOCUS22990</name>
</gene>
<dbReference type="CDD" id="cd00446">
    <property type="entry name" value="GrpE"/>
    <property type="match status" value="1"/>
</dbReference>
<accession>A0ABP0LKY9</accession>
<dbReference type="Proteomes" id="UP001642464">
    <property type="component" value="Unassembled WGS sequence"/>
</dbReference>
<dbReference type="Pfam" id="PF01025">
    <property type="entry name" value="GrpE"/>
    <property type="match status" value="1"/>
</dbReference>
<dbReference type="PROSITE" id="PS01071">
    <property type="entry name" value="GRPE"/>
    <property type="match status" value="1"/>
</dbReference>
<evidence type="ECO:0000259" key="9">
    <source>
        <dbReference type="Pfam" id="PF01628"/>
    </source>
</evidence>
<evidence type="ECO:0000256" key="8">
    <source>
        <dbReference type="SAM" id="MobiDB-lite"/>
    </source>
</evidence>
<feature type="coiled-coil region" evidence="7">
    <location>
        <begin position="258"/>
        <end position="285"/>
    </location>
</feature>
<dbReference type="PRINTS" id="PR00773">
    <property type="entry name" value="GRPEPROTEIN"/>
</dbReference>
<evidence type="ECO:0000313" key="11">
    <source>
        <dbReference type="Proteomes" id="UP001642464"/>
    </source>
</evidence>
<keyword evidence="4" id="KW-0804">Transcription</keyword>
<dbReference type="InterPro" id="IPR002571">
    <property type="entry name" value="HrcA"/>
</dbReference>
<name>A0ABP0LKY9_9DINO</name>
<dbReference type="Gene3D" id="3.90.20.20">
    <property type="match status" value="1"/>
</dbReference>
<feature type="compositionally biased region" description="Low complexity" evidence="8">
    <location>
        <begin position="406"/>
        <end position="421"/>
    </location>
</feature>
<keyword evidence="2" id="KW-0678">Repressor</keyword>
<dbReference type="SUPFAM" id="SSF58014">
    <property type="entry name" value="Coiled-coil domain of nucleotide exchange factor GrpE"/>
    <property type="match status" value="1"/>
</dbReference>
<evidence type="ECO:0000256" key="6">
    <source>
        <dbReference type="RuleBase" id="RU000640"/>
    </source>
</evidence>
<keyword evidence="3" id="KW-0805">Transcription regulation</keyword>
<evidence type="ECO:0000256" key="5">
    <source>
        <dbReference type="ARBA" id="ARBA00023186"/>
    </source>
</evidence>
<dbReference type="InterPro" id="IPR036388">
    <property type="entry name" value="WH-like_DNA-bd_sf"/>
</dbReference>
<dbReference type="InterPro" id="IPR013805">
    <property type="entry name" value="GrpE_CC"/>
</dbReference>
<keyword evidence="7" id="KW-0175">Coiled coil</keyword>
<evidence type="ECO:0000256" key="4">
    <source>
        <dbReference type="ARBA" id="ARBA00023163"/>
    </source>
</evidence>
<dbReference type="InterPro" id="IPR029016">
    <property type="entry name" value="GAF-like_dom_sf"/>
</dbReference>
<evidence type="ECO:0000313" key="10">
    <source>
        <dbReference type="EMBL" id="CAK9039318.1"/>
    </source>
</evidence>
<dbReference type="Pfam" id="PF01628">
    <property type="entry name" value="HrcA"/>
    <property type="match status" value="1"/>
</dbReference>
<dbReference type="HAMAP" id="MF_01151">
    <property type="entry name" value="GrpE"/>
    <property type="match status" value="1"/>
</dbReference>
<keyword evidence="6" id="KW-0496">Mitochondrion</keyword>
<comment type="similarity">
    <text evidence="1">Belongs to the GrpE family.</text>
</comment>
<feature type="domain" description="Heat-inducible transcription repressor HrcA C-terminal" evidence="9">
    <location>
        <begin position="57"/>
        <end position="243"/>
    </location>
</feature>
<dbReference type="PANTHER" id="PTHR34824:SF1">
    <property type="entry name" value="HEAT-INDUCIBLE TRANSCRIPTION REPRESSOR HRCA"/>
    <property type="match status" value="1"/>
</dbReference>
<evidence type="ECO:0000256" key="3">
    <source>
        <dbReference type="ARBA" id="ARBA00023015"/>
    </source>
</evidence>
<evidence type="ECO:0000256" key="7">
    <source>
        <dbReference type="SAM" id="Coils"/>
    </source>
</evidence>
<sequence length="421" mass="44839">MSDLTDAGLLHAPHISAGRLPTELGLRLFVDGLMQVGDLTDEERRAIEVETASSDVEALLENAAARLSGLTQSASLVVTQKSDAPLRHIEFVAAGPGNALAVLVYEDGRVENRALETPGDLPASALIAAGNYLNARLRGRSLTETRAGILNEIETHRAELDELTARLVRQGVADISRAEDSSLIVRGAGHLLDETALGDIERVRKLFEDLERKRDVIDLLSAAKDGTGVKIFIGDQDDPVELDDADRADADDNREQEISGLNDRILRLAAELENTRRRAAREKADAGKYAIAGFARDLLAVADNFERALRAAGDENAAPTADAMAGLIDGVRMTEKELLTVLERHGVHRIEPAGEKFDPNLHQAVAQVPGGAIPTGHVVDVAQPGFTIGERVLRAAMVTVSSGATSNGNDDSASNAEADAS</sequence>
<dbReference type="Gene3D" id="3.30.450.40">
    <property type="match status" value="1"/>
</dbReference>
<dbReference type="EMBL" id="CAXAMM010016668">
    <property type="protein sequence ID" value="CAK9039318.1"/>
    <property type="molecule type" value="Genomic_DNA"/>
</dbReference>
<evidence type="ECO:0000256" key="2">
    <source>
        <dbReference type="ARBA" id="ARBA00022491"/>
    </source>
</evidence>
<dbReference type="SUPFAM" id="SSF55781">
    <property type="entry name" value="GAF domain-like"/>
    <property type="match status" value="1"/>
</dbReference>
<dbReference type="Gene3D" id="2.30.22.10">
    <property type="entry name" value="Head domain of nucleotide exchange factor GrpE"/>
    <property type="match status" value="1"/>
</dbReference>
<comment type="subcellular location">
    <subcellularLocation>
        <location evidence="6">Mitochondrion matrix</location>
    </subcellularLocation>
</comment>
<organism evidence="10 11">
    <name type="scientific">Durusdinium trenchii</name>
    <dbReference type="NCBI Taxonomy" id="1381693"/>
    <lineage>
        <taxon>Eukaryota</taxon>
        <taxon>Sar</taxon>
        <taxon>Alveolata</taxon>
        <taxon>Dinophyceae</taxon>
        <taxon>Suessiales</taxon>
        <taxon>Symbiodiniaceae</taxon>
        <taxon>Durusdinium</taxon>
    </lineage>
</organism>
<dbReference type="SUPFAM" id="SSF51064">
    <property type="entry name" value="Head domain of nucleotide exchange factor GrpE"/>
    <property type="match status" value="1"/>
</dbReference>
<keyword evidence="5 6" id="KW-0143">Chaperone</keyword>
<reference evidence="10 11" key="1">
    <citation type="submission" date="2024-02" db="EMBL/GenBank/DDBJ databases">
        <authorList>
            <person name="Chen Y."/>
            <person name="Shah S."/>
            <person name="Dougan E. K."/>
            <person name="Thang M."/>
            <person name="Chan C."/>
        </authorList>
    </citation>
    <scope>NUCLEOTIDE SEQUENCE [LARGE SCALE GENOMIC DNA]</scope>
</reference>